<organism evidence="4 5">
    <name type="scientific">Eimeria brunetti</name>
    <dbReference type="NCBI Taxonomy" id="51314"/>
    <lineage>
        <taxon>Eukaryota</taxon>
        <taxon>Sar</taxon>
        <taxon>Alveolata</taxon>
        <taxon>Apicomplexa</taxon>
        <taxon>Conoidasida</taxon>
        <taxon>Coccidia</taxon>
        <taxon>Eucoccidiorida</taxon>
        <taxon>Eimeriorina</taxon>
        <taxon>Eimeriidae</taxon>
        <taxon>Eimeria</taxon>
    </lineage>
</organism>
<dbReference type="AlphaFoldDB" id="U6LLY7"/>
<evidence type="ECO:0000313" key="5">
    <source>
        <dbReference type="Proteomes" id="UP000030750"/>
    </source>
</evidence>
<dbReference type="OrthoDB" id="345806at2759"/>
<protein>
    <submittedName>
        <fullName evidence="4">Uncharacterized protein</fullName>
    </submittedName>
</protein>
<dbReference type="Proteomes" id="UP000030750">
    <property type="component" value="Unassembled WGS sequence"/>
</dbReference>
<evidence type="ECO:0000313" key="4">
    <source>
        <dbReference type="EMBL" id="CDJ48825.1"/>
    </source>
</evidence>
<accession>U6LLY7</accession>
<feature type="transmembrane region" description="Helical" evidence="3">
    <location>
        <begin position="60"/>
        <end position="77"/>
    </location>
</feature>
<keyword evidence="1" id="KW-0175">Coiled coil</keyword>
<feature type="coiled-coil region" evidence="1">
    <location>
        <begin position="451"/>
        <end position="478"/>
    </location>
</feature>
<dbReference type="EMBL" id="HG711327">
    <property type="protein sequence ID" value="CDJ48825.1"/>
    <property type="molecule type" value="Genomic_DNA"/>
</dbReference>
<feature type="coiled-coil region" evidence="1">
    <location>
        <begin position="292"/>
        <end position="319"/>
    </location>
</feature>
<evidence type="ECO:0000256" key="3">
    <source>
        <dbReference type="SAM" id="Phobius"/>
    </source>
</evidence>
<keyword evidence="3" id="KW-0472">Membrane</keyword>
<gene>
    <name evidence="4" type="ORF">EBH_0022420</name>
</gene>
<dbReference type="VEuPathDB" id="ToxoDB:EBH_0022420"/>
<name>U6LLY7_9EIME</name>
<evidence type="ECO:0000256" key="1">
    <source>
        <dbReference type="SAM" id="Coils"/>
    </source>
</evidence>
<proteinExistence type="predicted"/>
<keyword evidence="3" id="KW-0812">Transmembrane</keyword>
<reference evidence="4" key="1">
    <citation type="submission" date="2013-10" db="EMBL/GenBank/DDBJ databases">
        <title>Genomic analysis of the causative agents of coccidiosis in chickens.</title>
        <authorList>
            <person name="Reid A.J."/>
            <person name="Blake D."/>
            <person name="Billington K."/>
            <person name="Browne H."/>
            <person name="Dunn M."/>
            <person name="Hung S."/>
            <person name="Kawahara F."/>
            <person name="Miranda-Saavedra D."/>
            <person name="Mourier T."/>
            <person name="Nagra H."/>
            <person name="Otto T.D."/>
            <person name="Rawlings N."/>
            <person name="Sanchez A."/>
            <person name="Sanders M."/>
            <person name="Subramaniam C."/>
            <person name="Tay Y."/>
            <person name="Dear P."/>
            <person name="Doerig C."/>
            <person name="Gruber A."/>
            <person name="Parkinson J."/>
            <person name="Shirley M."/>
            <person name="Wan K.L."/>
            <person name="Berriman M."/>
            <person name="Tomley F."/>
            <person name="Pain A."/>
        </authorList>
    </citation>
    <scope>NUCLEOTIDE SEQUENCE [LARGE SCALE GENOMIC DNA]</scope>
    <source>
        <strain evidence="4">Houghton</strain>
    </source>
</reference>
<keyword evidence="5" id="KW-1185">Reference proteome</keyword>
<reference evidence="4" key="2">
    <citation type="submission" date="2013-10" db="EMBL/GenBank/DDBJ databases">
        <authorList>
            <person name="Aslett M."/>
        </authorList>
    </citation>
    <scope>NUCLEOTIDE SEQUENCE [LARGE SCALE GENOMIC DNA]</scope>
    <source>
        <strain evidence="4">Houghton</strain>
    </source>
</reference>
<keyword evidence="3" id="KW-1133">Transmembrane helix</keyword>
<evidence type="ECO:0000256" key="2">
    <source>
        <dbReference type="SAM" id="MobiDB-lite"/>
    </source>
</evidence>
<sequence>MAARKAMAGPGIEEERGLPFLEGAKRQKEWPPKHLRQRNDKFRDQGAGLGSASRKRGRKWPLWIAAVGVLGLLAANLNSGGGAAKSLKKKHEWEGVGQDGGSPFDTEGEPWDFEGEKKAVVRFAPFMAGDALFFEGTAHLKPQTVPLSVEKPDDFALDRSGVPKAWAAYVHVETPEETVEEEEGPSEGPVDLEFLSEFAIPGSSPEGGEAASARLQISTADAMKVAREISNRYFGAAPAEEKQPPEAAANRQYRRLVGRLGSGIVTAVTEAGRLPTMKFDARSRNLRSELALLEIGNEVERLKERQSQALKEVEQARCSQKAGEDDAQAEARVEKAIQTYKSLLKCEKQLMMALVQLASRWTDETNKILTNVASIVTSSAMGDIDEISKLEFSVFNLAKMSKKVYSMSDVLQTEARSKNKCRLVEGVAAKRIKDIDALASSIDKLSSEEFLKLVEKQNEGLEKNRAEFRAVLTKKKQEVWLADII</sequence>
<feature type="region of interest" description="Disordered" evidence="2">
    <location>
        <begin position="1"/>
        <end position="53"/>
    </location>
</feature>
<feature type="compositionally biased region" description="Basic and acidic residues" evidence="2">
    <location>
        <begin position="13"/>
        <end position="44"/>
    </location>
</feature>